<protein>
    <recommendedName>
        <fullName evidence="10">Cyclic nucleotide-binding domain-containing protein</fullName>
    </recommendedName>
</protein>
<feature type="region of interest" description="Disordered" evidence="8">
    <location>
        <begin position="121"/>
        <end position="223"/>
    </location>
</feature>
<keyword evidence="4 9" id="KW-1133">Transmembrane helix</keyword>
<dbReference type="GO" id="GO:0042391">
    <property type="term" value="P:regulation of membrane potential"/>
    <property type="evidence" value="ECO:0007669"/>
    <property type="project" value="TreeGrafter"/>
</dbReference>
<dbReference type="InterPro" id="IPR005821">
    <property type="entry name" value="Ion_trans_dom"/>
</dbReference>
<gene>
    <name evidence="11" type="ORF">EVOR1521_LOCUS8354</name>
</gene>
<evidence type="ECO:0000256" key="5">
    <source>
        <dbReference type="ARBA" id="ARBA00023065"/>
    </source>
</evidence>
<feature type="transmembrane region" description="Helical" evidence="9">
    <location>
        <begin position="364"/>
        <end position="383"/>
    </location>
</feature>
<feature type="domain" description="Cyclic nucleotide-binding" evidence="10">
    <location>
        <begin position="628"/>
        <end position="723"/>
    </location>
</feature>
<dbReference type="InterPro" id="IPR014710">
    <property type="entry name" value="RmlC-like_jellyroll"/>
</dbReference>
<feature type="transmembrane region" description="Helical" evidence="9">
    <location>
        <begin position="514"/>
        <end position="538"/>
    </location>
</feature>
<dbReference type="SUPFAM" id="SSF51206">
    <property type="entry name" value="cAMP-binding domain-like"/>
    <property type="match status" value="1"/>
</dbReference>
<organism evidence="11 12">
    <name type="scientific">Effrenium voratum</name>
    <dbReference type="NCBI Taxonomy" id="2562239"/>
    <lineage>
        <taxon>Eukaryota</taxon>
        <taxon>Sar</taxon>
        <taxon>Alveolata</taxon>
        <taxon>Dinophyceae</taxon>
        <taxon>Suessiales</taxon>
        <taxon>Symbiodiniaceae</taxon>
        <taxon>Effrenium</taxon>
    </lineage>
</organism>
<feature type="transmembrane region" description="Helical" evidence="9">
    <location>
        <begin position="287"/>
        <end position="306"/>
    </location>
</feature>
<dbReference type="PANTHER" id="PTHR10217">
    <property type="entry name" value="VOLTAGE AND LIGAND GATED POTASSIUM CHANNEL"/>
    <property type="match status" value="1"/>
</dbReference>
<keyword evidence="2" id="KW-0813">Transport</keyword>
<feature type="region of interest" description="Disordered" evidence="8">
    <location>
        <begin position="46"/>
        <end position="76"/>
    </location>
</feature>
<evidence type="ECO:0000313" key="12">
    <source>
        <dbReference type="Proteomes" id="UP001178507"/>
    </source>
</evidence>
<evidence type="ECO:0000259" key="10">
    <source>
        <dbReference type="PROSITE" id="PS50042"/>
    </source>
</evidence>
<dbReference type="Pfam" id="PF00520">
    <property type="entry name" value="Ion_trans"/>
    <property type="match status" value="1"/>
</dbReference>
<keyword evidence="6 9" id="KW-0472">Membrane</keyword>
<evidence type="ECO:0000256" key="1">
    <source>
        <dbReference type="ARBA" id="ARBA00004141"/>
    </source>
</evidence>
<feature type="region of interest" description="Disordered" evidence="8">
    <location>
        <begin position="836"/>
        <end position="892"/>
    </location>
</feature>
<evidence type="ECO:0000256" key="2">
    <source>
        <dbReference type="ARBA" id="ARBA00022448"/>
    </source>
</evidence>
<dbReference type="PROSITE" id="PS50042">
    <property type="entry name" value="CNMP_BINDING_3"/>
    <property type="match status" value="1"/>
</dbReference>
<dbReference type="Proteomes" id="UP001178507">
    <property type="component" value="Unassembled WGS sequence"/>
</dbReference>
<feature type="coiled-coil region" evidence="7">
    <location>
        <begin position="19"/>
        <end position="46"/>
    </location>
</feature>
<dbReference type="GO" id="GO:0005886">
    <property type="term" value="C:plasma membrane"/>
    <property type="evidence" value="ECO:0007669"/>
    <property type="project" value="TreeGrafter"/>
</dbReference>
<dbReference type="Gene3D" id="1.10.287.70">
    <property type="match status" value="1"/>
</dbReference>
<feature type="compositionally biased region" description="Low complexity" evidence="8">
    <location>
        <begin position="877"/>
        <end position="892"/>
    </location>
</feature>
<evidence type="ECO:0000313" key="11">
    <source>
        <dbReference type="EMBL" id="CAJ1380406.1"/>
    </source>
</evidence>
<sequence>MEREGKVMQLLAEAGLAHQQELDAVKQELQNEMAILLAELDDLKGWNQRGRTPKQTNRRSRKAGPAHENNSPVVSWDGTDDKLLSLTGHKSLEMELIDVHPPVEAVQSLVDSRRSLQLPGVASGGQQTFDWLDRQSPDISPVVGPTKTGSDLLQVGGVDFNTTPEPSASSRKSIGSNFPLRASAPESVASHRGSQRESSKHSVERVKSPGRSDDPPPPRLKIPDLCDVFAQGRTTSKARVNFASRARKGVLRPSMLPQHSAWELFFQEGPGRCISCLVLPPHSILRLFYEVLGLFLICFDLVWLPIEAFNPQTTGFVDAMSWVTSCYWLLDIPASFLVGYPILEEGTVEMRVPKIARNYFKTWFLFDIILVGLDWGLHIWNFLLTSAESGASAGVAFFRMAKTVRLLRFLRLLRLLKARGRMTDLLEQVQSEASLIVFGILKLVAFIVLVNHLVACVWYAIGALEPAREDRWVYEFKLESKNLWYKYSTALHWSLTQFTPASMEVMPQNEYERFFTVCMILSGMLIFSSFVSAITNAMNQLRNLNSWRHEQESLLRRYLGENSVTPSLTARIHNCLNKAMQHSRRRVHENEITILQLLPLSLKFELSNEIYAPAIGKHPFFTFCHSVLPSESRKIYSNAVSQKSLLISQELITTGEAGKHMYFLVSGTLVYSRDDDETQSQTTMQPWLVEPALWLKWQHVGTASGTSQCELVALDAAKVQDILKEEATVRTYAKQFWKHFSVNPSALSDVWIDEEFVYTWAACSMSQAEDILGHVIQPEPLSPNFNRFLNGMRRISNGMLHRFSVVSYDSHHAAAAAGPGKLPPQLQELVDRMQLARQEQEAQSERSMSSGLDDSSEDEAPAAQKAGKWNRTASICNVVPVNPGPAPAAGSK</sequence>
<keyword evidence="12" id="KW-1185">Reference proteome</keyword>
<evidence type="ECO:0000256" key="8">
    <source>
        <dbReference type="SAM" id="MobiDB-lite"/>
    </source>
</evidence>
<dbReference type="GO" id="GO:0005249">
    <property type="term" value="F:voltage-gated potassium channel activity"/>
    <property type="evidence" value="ECO:0007669"/>
    <property type="project" value="TreeGrafter"/>
</dbReference>
<feature type="compositionally biased region" description="Basic and acidic residues" evidence="8">
    <location>
        <begin position="194"/>
        <end position="223"/>
    </location>
</feature>
<accession>A0AA36I3J7</accession>
<feature type="transmembrane region" description="Helical" evidence="9">
    <location>
        <begin position="434"/>
        <end position="461"/>
    </location>
</feature>
<keyword evidence="7" id="KW-0175">Coiled coil</keyword>
<dbReference type="SUPFAM" id="SSF81324">
    <property type="entry name" value="Voltage-gated potassium channels"/>
    <property type="match status" value="1"/>
</dbReference>
<dbReference type="InterPro" id="IPR000595">
    <property type="entry name" value="cNMP-bd_dom"/>
</dbReference>
<dbReference type="EMBL" id="CAUJNA010000710">
    <property type="protein sequence ID" value="CAJ1380406.1"/>
    <property type="molecule type" value="Genomic_DNA"/>
</dbReference>
<evidence type="ECO:0000256" key="4">
    <source>
        <dbReference type="ARBA" id="ARBA00022989"/>
    </source>
</evidence>
<dbReference type="PANTHER" id="PTHR10217:SF435">
    <property type="entry name" value="POTASSIUM VOLTAGE-GATED CHANNEL PROTEIN EAG"/>
    <property type="match status" value="1"/>
</dbReference>
<reference evidence="11" key="1">
    <citation type="submission" date="2023-08" db="EMBL/GenBank/DDBJ databases">
        <authorList>
            <person name="Chen Y."/>
            <person name="Shah S."/>
            <person name="Dougan E. K."/>
            <person name="Thang M."/>
            <person name="Chan C."/>
        </authorList>
    </citation>
    <scope>NUCLEOTIDE SEQUENCE</scope>
</reference>
<evidence type="ECO:0000256" key="7">
    <source>
        <dbReference type="SAM" id="Coils"/>
    </source>
</evidence>
<evidence type="ECO:0000256" key="3">
    <source>
        <dbReference type="ARBA" id="ARBA00022692"/>
    </source>
</evidence>
<evidence type="ECO:0000256" key="6">
    <source>
        <dbReference type="ARBA" id="ARBA00023136"/>
    </source>
</evidence>
<comment type="caution">
    <text evidence="11">The sequence shown here is derived from an EMBL/GenBank/DDBJ whole genome shotgun (WGS) entry which is preliminary data.</text>
</comment>
<dbReference type="InterPro" id="IPR050818">
    <property type="entry name" value="KCNH_animal-type"/>
</dbReference>
<proteinExistence type="predicted"/>
<dbReference type="InterPro" id="IPR018490">
    <property type="entry name" value="cNMP-bd_dom_sf"/>
</dbReference>
<dbReference type="AlphaFoldDB" id="A0AA36I3J7"/>
<feature type="transmembrane region" description="Helical" evidence="9">
    <location>
        <begin position="326"/>
        <end position="343"/>
    </location>
</feature>
<feature type="compositionally biased region" description="Polar residues" evidence="8">
    <location>
        <begin position="160"/>
        <end position="176"/>
    </location>
</feature>
<keyword evidence="3 9" id="KW-0812">Transmembrane</keyword>
<evidence type="ECO:0000256" key="9">
    <source>
        <dbReference type="SAM" id="Phobius"/>
    </source>
</evidence>
<keyword evidence="5" id="KW-0406">Ion transport</keyword>
<dbReference type="Gene3D" id="2.60.120.10">
    <property type="entry name" value="Jelly Rolls"/>
    <property type="match status" value="1"/>
</dbReference>
<name>A0AA36I3J7_9DINO</name>
<comment type="subcellular location">
    <subcellularLocation>
        <location evidence="1">Membrane</location>
        <topology evidence="1">Multi-pass membrane protein</topology>
    </subcellularLocation>
</comment>